<protein>
    <submittedName>
        <fullName evidence="1">Uncharacterized protein</fullName>
    </submittedName>
</protein>
<dbReference type="HOGENOM" id="CLU_1970315_0_0_1"/>
<name>M1W4T8_CLAP2</name>
<reference evidence="1 2" key="1">
    <citation type="journal article" date="2013" name="PLoS Genet.">
        <title>Plant-symbiotic fungi as chemical engineers: Multi-genome analysis of the Clavicipitaceae reveals dynamics of alkaloid loci.</title>
        <authorList>
            <person name="Schardl C.L."/>
            <person name="Young C.A."/>
            <person name="Hesse U."/>
            <person name="Amyotte S.G."/>
            <person name="Andreeva K."/>
            <person name="Calie P.J."/>
            <person name="Fleetwood D.J."/>
            <person name="Haws D.C."/>
            <person name="Moore N."/>
            <person name="Oeser B."/>
            <person name="Panaccione D.G."/>
            <person name="Schweri K.K."/>
            <person name="Voisey C.R."/>
            <person name="Farman M.L."/>
            <person name="Jaromczyk J.W."/>
            <person name="Roe B.A."/>
            <person name="O'Sullivan D.M."/>
            <person name="Scott B."/>
            <person name="Tudzynski P."/>
            <person name="An Z."/>
            <person name="Arnaoudova E.G."/>
            <person name="Bullock C.T."/>
            <person name="Charlton N.D."/>
            <person name="Chen L."/>
            <person name="Cox M."/>
            <person name="Dinkins R.D."/>
            <person name="Florea S."/>
            <person name="Glenn A.E."/>
            <person name="Gordon A."/>
            <person name="Gueldener U."/>
            <person name="Harris D.R."/>
            <person name="Hollin W."/>
            <person name="Jaromczyk J."/>
            <person name="Johnson R.D."/>
            <person name="Khan A.K."/>
            <person name="Leistner E."/>
            <person name="Leuchtmann A."/>
            <person name="Li C."/>
            <person name="Liu J."/>
            <person name="Liu J."/>
            <person name="Liu M."/>
            <person name="Mace W."/>
            <person name="Machado C."/>
            <person name="Nagabhyru P."/>
            <person name="Pan J."/>
            <person name="Schmid J."/>
            <person name="Sugawara K."/>
            <person name="Steiner U."/>
            <person name="Takach J.E."/>
            <person name="Tanaka E."/>
            <person name="Webb J.S."/>
            <person name="Wilson E.V."/>
            <person name="Wiseman J.L."/>
            <person name="Yoshida R."/>
            <person name="Zeng Z."/>
        </authorList>
    </citation>
    <scope>NUCLEOTIDE SEQUENCE [LARGE SCALE GENOMIC DNA]</scope>
    <source>
        <strain evidence="1 2">20.1</strain>
    </source>
</reference>
<gene>
    <name evidence="1" type="ORF">CPUR_03168</name>
</gene>
<dbReference type="Proteomes" id="UP000016801">
    <property type="component" value="Unassembled WGS sequence"/>
</dbReference>
<evidence type="ECO:0000313" key="1">
    <source>
        <dbReference type="EMBL" id="CCE29475.1"/>
    </source>
</evidence>
<keyword evidence="2" id="KW-1185">Reference proteome</keyword>
<comment type="caution">
    <text evidence="1">The sequence shown here is derived from an EMBL/GenBank/DDBJ whole genome shotgun (WGS) entry which is preliminary data.</text>
</comment>
<dbReference type="EMBL" id="CAGA01000014">
    <property type="protein sequence ID" value="CCE29475.1"/>
    <property type="molecule type" value="Genomic_DNA"/>
</dbReference>
<dbReference type="VEuPathDB" id="FungiDB:CPUR_03168"/>
<dbReference type="OrthoDB" id="4960445at2759"/>
<proteinExistence type="predicted"/>
<dbReference type="AlphaFoldDB" id="M1W4T8"/>
<sequence length="127" mass="14726">MPGEKLPFKVFPLPIGLAESPHPLTSRLQQEGPPRRCVTRSQPIFRVIPRDLGGVAAEDVNKVRSGKFEPLNLLRLHPTRERSTYENESTSMIDYIFMQENRFQEENIHRKGLRHYGNDLFPFTQPL</sequence>
<accession>M1W4T8</accession>
<organism evidence="1 2">
    <name type="scientific">Claviceps purpurea (strain 20.1)</name>
    <name type="common">Ergot fungus</name>
    <name type="synonym">Sphacelia segetum</name>
    <dbReference type="NCBI Taxonomy" id="1111077"/>
    <lineage>
        <taxon>Eukaryota</taxon>
        <taxon>Fungi</taxon>
        <taxon>Dikarya</taxon>
        <taxon>Ascomycota</taxon>
        <taxon>Pezizomycotina</taxon>
        <taxon>Sordariomycetes</taxon>
        <taxon>Hypocreomycetidae</taxon>
        <taxon>Hypocreales</taxon>
        <taxon>Clavicipitaceae</taxon>
        <taxon>Claviceps</taxon>
    </lineage>
</organism>
<evidence type="ECO:0000313" key="2">
    <source>
        <dbReference type="Proteomes" id="UP000016801"/>
    </source>
</evidence>